<dbReference type="Gene3D" id="1.10.150.130">
    <property type="match status" value="1"/>
</dbReference>
<dbReference type="AlphaFoldDB" id="A0A9N9J9Q9"/>
<organism evidence="3 4">
    <name type="scientific">Cetraspora pellucida</name>
    <dbReference type="NCBI Taxonomy" id="1433469"/>
    <lineage>
        <taxon>Eukaryota</taxon>
        <taxon>Fungi</taxon>
        <taxon>Fungi incertae sedis</taxon>
        <taxon>Mucoromycota</taxon>
        <taxon>Glomeromycotina</taxon>
        <taxon>Glomeromycetes</taxon>
        <taxon>Diversisporales</taxon>
        <taxon>Gigasporaceae</taxon>
        <taxon>Cetraspora</taxon>
    </lineage>
</organism>
<proteinExistence type="predicted"/>
<feature type="region of interest" description="Disordered" evidence="2">
    <location>
        <begin position="452"/>
        <end position="493"/>
    </location>
</feature>
<dbReference type="Proteomes" id="UP000789759">
    <property type="component" value="Unassembled WGS sequence"/>
</dbReference>
<comment type="caution">
    <text evidence="3">The sequence shown here is derived from an EMBL/GenBank/DDBJ whole genome shotgun (WGS) entry which is preliminary data.</text>
</comment>
<sequence length="949" mass="109785">MSFFNESAEQKVGSKYLNEHRYNFVLYKYPTLPNLTLFLRPFLFGLLSATSKPQKLLLIVQAFIAHNDPNTNNIIIQDDTQQVSDEERDFTNINDTTFFPAGEMDKLPTKIYKENAIPNETRQRLLQTFPRNANIKFTPPPMDKQLLKRMSRKAKEVDKTLQKISYHYSSALRPLDNAIRTLYQTKPDAQNKQALETWEYMELSLLSTRTLILDSLSFTDDQRQEHDVIKEKNEETKFFNDALWQNRRAQNLHPGNKRSSSQQNYSNKERFYHQRVPTSITSIKNTVGTRLCYFHSKWARTVGDSWILNILKNGYEPIWQTVPPRICQTLSNQTYSHQERSALELEINNLLAQGVITKISLDELLAISKFICTTSKIQDERNPVSKDTTKTKGLHNKDRYKERFLSHPISLFVKHLRAQGIRLIIYLDDIIIMAESKKQAIEHAKKVCELNQHVSQDSNEKNQRYHSRMQETEGYESSPHSQAGSLIRQDERYSRSPFTSKALFKSFTQRQEQSSEMPGLECEGSTISREQETIRVLDKKPYKMEWKKNHIRRPLHNRKNKTETYQLSGTPSCKESARQMEAYKQPNHPHSKIDMVRMYQTPGESESGTYSRTTQHTSRPGITETDPKALATDALRVPWKGWNILANPSWVLLPKVLHKELSGTNQQLRSVQTSEQAIELYITAYDKDASKTISSNIKKWIHWCSERQTDPITCSINYIIEFFDNQVKAGKAYNTIAGYRSAISEIHDWIDNFPICSHPTIIKAMKGVYNTNPPPLYNDDVVDLVSSFDKIRSFDDNEKMNILLLLQKVAFLLAITTACRLSDLSRIDITSQVQTEHSMMFNIKNPKEHKISIAHGSNKSQIKRVYIGNYEELPEISPLNAVNTLLKHTNAWRITKEQREHLFLISTNTHFSASVDTIARWIKEILKEASPDLKAKDARSVAAFYTQNS</sequence>
<dbReference type="SUPFAM" id="SSF47823">
    <property type="entry name" value="lambda integrase-like, N-terminal domain"/>
    <property type="match status" value="1"/>
</dbReference>
<dbReference type="OrthoDB" id="2441478at2759"/>
<evidence type="ECO:0000313" key="4">
    <source>
        <dbReference type="Proteomes" id="UP000789759"/>
    </source>
</evidence>
<dbReference type="PANTHER" id="PTHR35617">
    <property type="entry name" value="PHAGE_INTEGRASE DOMAIN-CONTAINING PROTEIN"/>
    <property type="match status" value="1"/>
</dbReference>
<feature type="compositionally biased region" description="Basic and acidic residues" evidence="2">
    <location>
        <begin position="458"/>
        <end position="471"/>
    </location>
</feature>
<feature type="compositionally biased region" description="Polar residues" evidence="2">
    <location>
        <begin position="602"/>
        <end position="620"/>
    </location>
</feature>
<dbReference type="EMBL" id="CAJVQA010021557">
    <property type="protein sequence ID" value="CAG8769604.1"/>
    <property type="molecule type" value="Genomic_DNA"/>
</dbReference>
<gene>
    <name evidence="3" type="ORF">CPELLU_LOCUS15791</name>
</gene>
<keyword evidence="4" id="KW-1185">Reference proteome</keyword>
<feature type="region of interest" description="Disordered" evidence="2">
    <location>
        <begin position="602"/>
        <end position="625"/>
    </location>
</feature>
<name>A0A9N9J9Q9_9GLOM</name>
<evidence type="ECO:0000256" key="1">
    <source>
        <dbReference type="ARBA" id="ARBA00023125"/>
    </source>
</evidence>
<dbReference type="GO" id="GO:0003677">
    <property type="term" value="F:DNA binding"/>
    <property type="evidence" value="ECO:0007669"/>
    <property type="project" value="UniProtKB-KW"/>
</dbReference>
<protein>
    <submittedName>
        <fullName evidence="3">17846_t:CDS:1</fullName>
    </submittedName>
</protein>
<dbReference type="PANTHER" id="PTHR35617:SF3">
    <property type="entry name" value="CORE-BINDING (CB) DOMAIN-CONTAINING PROTEIN"/>
    <property type="match status" value="1"/>
</dbReference>
<feature type="non-terminal residue" evidence="3">
    <location>
        <position position="949"/>
    </location>
</feature>
<evidence type="ECO:0000313" key="3">
    <source>
        <dbReference type="EMBL" id="CAG8769604.1"/>
    </source>
</evidence>
<accession>A0A9N9J9Q9</accession>
<evidence type="ECO:0000256" key="2">
    <source>
        <dbReference type="SAM" id="MobiDB-lite"/>
    </source>
</evidence>
<keyword evidence="1" id="KW-0238">DNA-binding</keyword>
<dbReference type="InterPro" id="IPR010998">
    <property type="entry name" value="Integrase_recombinase_N"/>
</dbReference>
<reference evidence="3" key="1">
    <citation type="submission" date="2021-06" db="EMBL/GenBank/DDBJ databases">
        <authorList>
            <person name="Kallberg Y."/>
            <person name="Tangrot J."/>
            <person name="Rosling A."/>
        </authorList>
    </citation>
    <scope>NUCLEOTIDE SEQUENCE</scope>
    <source>
        <strain evidence="3">FL966</strain>
    </source>
</reference>